<dbReference type="PROSITE" id="PS51257">
    <property type="entry name" value="PROKAR_LIPOPROTEIN"/>
    <property type="match status" value="1"/>
</dbReference>
<dbReference type="Pfam" id="PF14559">
    <property type="entry name" value="TPR_19"/>
    <property type="match status" value="1"/>
</dbReference>
<dbReference type="PROSITE" id="PS50005">
    <property type="entry name" value="TPR"/>
    <property type="match status" value="1"/>
</dbReference>
<reference evidence="3" key="1">
    <citation type="submission" date="2012-06" db="EMBL/GenBank/DDBJ databases">
        <title>The complete genome of Flexibacter litoralis DSM 6794.</title>
        <authorList>
            <person name="Lucas S."/>
            <person name="Copeland A."/>
            <person name="Lapidus A."/>
            <person name="Glavina del Rio T."/>
            <person name="Dalin E."/>
            <person name="Tice H."/>
            <person name="Bruce D."/>
            <person name="Goodwin L."/>
            <person name="Pitluck S."/>
            <person name="Peters L."/>
            <person name="Ovchinnikova G."/>
            <person name="Lu M."/>
            <person name="Kyrpides N."/>
            <person name="Mavromatis K."/>
            <person name="Ivanova N."/>
            <person name="Brettin T."/>
            <person name="Detter J.C."/>
            <person name="Han C."/>
            <person name="Larimer F."/>
            <person name="Land M."/>
            <person name="Hauser L."/>
            <person name="Markowitz V."/>
            <person name="Cheng J.-F."/>
            <person name="Hugenholtz P."/>
            <person name="Woyke T."/>
            <person name="Wu D."/>
            <person name="Spring S."/>
            <person name="Lang E."/>
            <person name="Kopitz M."/>
            <person name="Brambilla E."/>
            <person name="Klenk H.-P."/>
            <person name="Eisen J.A."/>
        </authorList>
    </citation>
    <scope>NUCLEOTIDE SEQUENCE [LARGE SCALE GENOMIC DNA]</scope>
    <source>
        <strain evidence="3">ATCC 23117 / DSM 6794 / NBRC 15988 / NCIMB 1366 / Sio-4</strain>
    </source>
</reference>
<evidence type="ECO:0000313" key="2">
    <source>
        <dbReference type="EMBL" id="AFM03761.1"/>
    </source>
</evidence>
<gene>
    <name evidence="2" type="ordered locus">Fleli_1329</name>
</gene>
<evidence type="ECO:0000256" key="1">
    <source>
        <dbReference type="PROSITE-ProRule" id="PRU00339"/>
    </source>
</evidence>
<keyword evidence="3" id="KW-1185">Reference proteome</keyword>
<dbReference type="KEGG" id="fli:Fleli_1329"/>
<evidence type="ECO:0000313" key="3">
    <source>
        <dbReference type="Proteomes" id="UP000006054"/>
    </source>
</evidence>
<protein>
    <submittedName>
        <fullName evidence="2">Uncharacterized protein</fullName>
    </submittedName>
</protein>
<keyword evidence="1" id="KW-0802">TPR repeat</keyword>
<dbReference type="eggNOG" id="COG0457">
    <property type="taxonomic scope" value="Bacteria"/>
</dbReference>
<dbReference type="InterPro" id="IPR019734">
    <property type="entry name" value="TPR_rpt"/>
</dbReference>
<dbReference type="SUPFAM" id="SSF48452">
    <property type="entry name" value="TPR-like"/>
    <property type="match status" value="1"/>
</dbReference>
<sequence length="224" mass="26242" precursor="true">MNMPCKIHNLLKYLIYIFCLLFLFSCTNKVEENEIKKEAIQLSEKALQVSQSFTNKDSLLKAITLLDKALEIEPNYSVALNNKAGFQIQVGQIDEAIDTYKRIEKIKPDNEQIKLMLGMLHYTKGDTNLANKKYNEVNQLCQKKLDKWFNDSEEEFIIKTDKAIVLKFLNREKEANELFRSVDVNKAYPDETQRELLQETIDKIIKSTPKELREQYNFKSYLAK</sequence>
<accession>I4AIH6</accession>
<dbReference type="EMBL" id="CP003345">
    <property type="protein sequence ID" value="AFM03761.1"/>
    <property type="molecule type" value="Genomic_DNA"/>
</dbReference>
<organism evidence="2 3">
    <name type="scientific">Bernardetia litoralis (strain ATCC 23117 / DSM 6794 / NBRC 15988 / NCIMB 1366 / Fx l1 / Sio-4)</name>
    <name type="common">Flexibacter litoralis</name>
    <dbReference type="NCBI Taxonomy" id="880071"/>
    <lineage>
        <taxon>Bacteria</taxon>
        <taxon>Pseudomonadati</taxon>
        <taxon>Bacteroidota</taxon>
        <taxon>Cytophagia</taxon>
        <taxon>Cytophagales</taxon>
        <taxon>Bernardetiaceae</taxon>
        <taxon>Bernardetia</taxon>
    </lineage>
</organism>
<dbReference type="Gene3D" id="1.25.40.10">
    <property type="entry name" value="Tetratricopeptide repeat domain"/>
    <property type="match status" value="1"/>
</dbReference>
<proteinExistence type="predicted"/>
<feature type="repeat" description="TPR" evidence="1">
    <location>
        <begin position="77"/>
        <end position="110"/>
    </location>
</feature>
<dbReference type="Proteomes" id="UP000006054">
    <property type="component" value="Chromosome"/>
</dbReference>
<dbReference type="InterPro" id="IPR011990">
    <property type="entry name" value="TPR-like_helical_dom_sf"/>
</dbReference>
<name>I4AIH6_BERLS</name>
<dbReference type="HOGENOM" id="CLU_1233530_0_0_10"/>
<dbReference type="AlphaFoldDB" id="I4AIH6"/>